<sequence>MEFKNVFDLKLPGCYAAGRLVENGMEKAVFASEKEGDGKIISLDLDSFQTCVLSESPGGCMNVISLPGEDAEFLAIQRFFPVFQSENAVIVWGWKTDEGYQYKEVQQLPFVHRIEVIHYKGEDLLIAASLCGSKRYQEDWESPGSIYAGRIDYISRSITEFHVICNGIFQNHGLTRAEKNGIPGVLVSGRCGVFLLTPSKGVSGMWEKQSYIDTPASDAVIVDIDGDGQWEMGVISPFHGDRFQIYKRIGETWNVIYELPGKHEFGHAIWGGMLNGHPGFIVGYRGDAMESYLVSLENGEYKASLIDKGTGPANITVVHVNGCDYVCAANCQSDRCTVYQAYRD</sequence>
<proteinExistence type="predicted"/>
<evidence type="ECO:0008006" key="3">
    <source>
        <dbReference type="Google" id="ProtNLM"/>
    </source>
</evidence>
<evidence type="ECO:0000313" key="1">
    <source>
        <dbReference type="EMBL" id="RHC52377.1"/>
    </source>
</evidence>
<dbReference type="EMBL" id="QSHZ01000030">
    <property type="protein sequence ID" value="RHC52377.1"/>
    <property type="molecule type" value="Genomic_DNA"/>
</dbReference>
<comment type="caution">
    <text evidence="1">The sequence shown here is derived from an EMBL/GenBank/DDBJ whole genome shotgun (WGS) entry which is preliminary data.</text>
</comment>
<evidence type="ECO:0000313" key="2">
    <source>
        <dbReference type="Proteomes" id="UP000283975"/>
    </source>
</evidence>
<gene>
    <name evidence="1" type="ORF">DW839_23095</name>
</gene>
<name>A0A414APX5_9FIRM</name>
<organism evidence="1 2">
    <name type="scientific">Enterocloster bolteae</name>
    <dbReference type="NCBI Taxonomy" id="208479"/>
    <lineage>
        <taxon>Bacteria</taxon>
        <taxon>Bacillati</taxon>
        <taxon>Bacillota</taxon>
        <taxon>Clostridia</taxon>
        <taxon>Lachnospirales</taxon>
        <taxon>Lachnospiraceae</taxon>
        <taxon>Enterocloster</taxon>
    </lineage>
</organism>
<accession>A0A414APX5</accession>
<reference evidence="1 2" key="1">
    <citation type="submission" date="2018-08" db="EMBL/GenBank/DDBJ databases">
        <title>A genome reference for cultivated species of the human gut microbiota.</title>
        <authorList>
            <person name="Zou Y."/>
            <person name="Xue W."/>
            <person name="Luo G."/>
        </authorList>
    </citation>
    <scope>NUCLEOTIDE SEQUENCE [LARGE SCALE GENOMIC DNA]</scope>
    <source>
        <strain evidence="1 2">AM35-14</strain>
    </source>
</reference>
<dbReference type="RefSeq" id="WP_119205595.1">
    <property type="nucleotide sequence ID" value="NZ_JAWEXQ010000012.1"/>
</dbReference>
<dbReference type="AlphaFoldDB" id="A0A414APX5"/>
<dbReference type="Proteomes" id="UP000283975">
    <property type="component" value="Unassembled WGS sequence"/>
</dbReference>
<protein>
    <recommendedName>
        <fullName evidence="3">VCBS repeat-containing protein</fullName>
    </recommendedName>
</protein>